<keyword evidence="8" id="KW-0812">Transmembrane</keyword>
<comment type="catalytic activity">
    <reaction evidence="1">
        <text>ATP + protein L-histidine = ADP + protein N-phospho-L-histidine.</text>
        <dbReference type="EC" id="2.7.13.3"/>
    </reaction>
</comment>
<dbReference type="InterPro" id="IPR005467">
    <property type="entry name" value="His_kinase_dom"/>
</dbReference>
<dbReference type="GO" id="GO:0000155">
    <property type="term" value="F:phosphorelay sensor kinase activity"/>
    <property type="evidence" value="ECO:0007669"/>
    <property type="project" value="InterPro"/>
</dbReference>
<dbReference type="PRINTS" id="PR00344">
    <property type="entry name" value="BCTRLSENSOR"/>
</dbReference>
<feature type="domain" description="Response regulatory" evidence="10">
    <location>
        <begin position="622"/>
        <end position="734"/>
    </location>
</feature>
<protein>
    <recommendedName>
        <fullName evidence="2">histidine kinase</fullName>
        <ecNumber evidence="2">2.7.13.3</ecNumber>
    </recommendedName>
</protein>
<dbReference type="GO" id="GO:0005886">
    <property type="term" value="C:plasma membrane"/>
    <property type="evidence" value="ECO:0007669"/>
    <property type="project" value="TreeGrafter"/>
</dbReference>
<dbReference type="InterPro" id="IPR001789">
    <property type="entry name" value="Sig_transdc_resp-reg_receiver"/>
</dbReference>
<evidence type="ECO:0000256" key="5">
    <source>
        <dbReference type="ARBA" id="ARBA00022777"/>
    </source>
</evidence>
<dbReference type="InterPro" id="IPR003594">
    <property type="entry name" value="HATPase_dom"/>
</dbReference>
<evidence type="ECO:0000313" key="11">
    <source>
        <dbReference type="EMBL" id="RDL43667.1"/>
    </source>
</evidence>
<dbReference type="RefSeq" id="WP_115468585.1">
    <property type="nucleotide sequence ID" value="NZ_QKRA01000006.1"/>
</dbReference>
<feature type="domain" description="Histidine kinase" evidence="9">
    <location>
        <begin position="388"/>
        <end position="605"/>
    </location>
</feature>
<dbReference type="SMART" id="SM00388">
    <property type="entry name" value="HisKA"/>
    <property type="match status" value="1"/>
</dbReference>
<evidence type="ECO:0000256" key="7">
    <source>
        <dbReference type="PROSITE-ProRule" id="PRU00169"/>
    </source>
</evidence>
<dbReference type="InterPro" id="IPR003661">
    <property type="entry name" value="HisK_dim/P_dom"/>
</dbReference>
<dbReference type="InterPro" id="IPR036890">
    <property type="entry name" value="HATPase_C_sf"/>
</dbReference>
<dbReference type="PANTHER" id="PTHR43047:SF72">
    <property type="entry name" value="OSMOSENSING HISTIDINE PROTEIN KINASE SLN1"/>
    <property type="match status" value="1"/>
</dbReference>
<evidence type="ECO:0000256" key="6">
    <source>
        <dbReference type="ARBA" id="ARBA00023012"/>
    </source>
</evidence>
<dbReference type="Pfam" id="PF02518">
    <property type="entry name" value="HATPase_c"/>
    <property type="match status" value="1"/>
</dbReference>
<dbReference type="GO" id="GO:0009927">
    <property type="term" value="F:histidine phosphotransfer kinase activity"/>
    <property type="evidence" value="ECO:0007669"/>
    <property type="project" value="TreeGrafter"/>
</dbReference>
<dbReference type="Gene3D" id="3.40.50.2300">
    <property type="match status" value="2"/>
</dbReference>
<keyword evidence="6" id="KW-0902">Two-component regulatory system</keyword>
<keyword evidence="8" id="KW-0472">Membrane</keyword>
<comment type="caution">
    <text evidence="11">The sequence shown here is derived from an EMBL/GenBank/DDBJ whole genome shotgun (WGS) entry which is preliminary data.</text>
</comment>
<gene>
    <name evidence="11" type="ORF">DN730_13045</name>
</gene>
<dbReference type="CDD" id="cd00156">
    <property type="entry name" value="REC"/>
    <property type="match status" value="1"/>
</dbReference>
<dbReference type="SMART" id="SM00448">
    <property type="entry name" value="REC"/>
    <property type="match status" value="2"/>
</dbReference>
<evidence type="ECO:0000256" key="3">
    <source>
        <dbReference type="ARBA" id="ARBA00022553"/>
    </source>
</evidence>
<evidence type="ECO:0000259" key="10">
    <source>
        <dbReference type="PROSITE" id="PS50110"/>
    </source>
</evidence>
<dbReference type="PROSITE" id="PS50109">
    <property type="entry name" value="HIS_KIN"/>
    <property type="match status" value="1"/>
</dbReference>
<evidence type="ECO:0000259" key="9">
    <source>
        <dbReference type="PROSITE" id="PS50109"/>
    </source>
</evidence>
<dbReference type="InterPro" id="IPR004358">
    <property type="entry name" value="Sig_transdc_His_kin-like_C"/>
</dbReference>
<sequence>MIDTPRQDKRLSKIKIPVLLPLTIALFLIWLLFVGVAWFWFESAQQRSLQERITQFDDQLFQMQSNTSSQMAERLGLIESLVLSDESFPVETVFEQIVSGMKLSRLAWIKQSGELKFEVSASLLPLDIALQGRRVVIEENGHNVSHGLVLLPSGDFVLRVVRVLAADEGMLIADYPFAIGLRQLAKAQGIYANLIVREERVDKQLMQAYPSVATNQPAVPFTEQSLSVFSSDALVNVREFAPIYEQMKRDSELERSAFATSVPLAEEYYDVSVLPLFNGKGEPLAEMMVVKNATLAKQETAWLQWVVTIAALVIATLLMFFFYFLLGRIERSIQSSEIQIIEERDRSESLRIESETLRLEAEGHRESAEAARDEAEKASAVKSEFLAKMSHELRTPLNAVIGLSEMMHEDAKEFGDDDYVEPLERVIRASKHLLNLINEILDISKIEAGKMELHLEGADLDALVAEVVETAEPLAADKSLDFIIDKPELGSAEVDPTRFKQVLFNLVSNAIKFTDTGAVSLKAVLDDSRLRVSIEDTGAGMSEEQVSTLFQEFVQLDSKSNRKHEGTGLGLAISRKFAQMMGGDISVSSEVGVGSIFTFSMPIQRPTDVNDLHDDSAVEIKSLLLIDDDPTSVELIKKYIPSNVEVIVALNGVQALSLARQHQVDLITLDVEMPLLNGWDTLAALRADKTLADIPVVIISVSEERERAFSMGATDYLVKPIKPNDIERILPRLNSTSHKTLSVLLVDDSEEIRISSRKLFERLGVTVFEAGNGEEALEKLSEHKPDFMILDLMMPKMDGFELLQKIRGGVCQDLDVYIMSAMELTPEQKQWLEGRANAVLSKGGEGENSFLHHMKSIVQEMR</sequence>
<dbReference type="PROSITE" id="PS50110">
    <property type="entry name" value="RESPONSE_REGULATORY"/>
    <property type="match status" value="2"/>
</dbReference>
<dbReference type="Gene3D" id="1.10.287.130">
    <property type="match status" value="1"/>
</dbReference>
<evidence type="ECO:0000256" key="8">
    <source>
        <dbReference type="SAM" id="Phobius"/>
    </source>
</evidence>
<feature type="modified residue" description="4-aspartylphosphate" evidence="7">
    <location>
        <position position="670"/>
    </location>
</feature>
<dbReference type="EC" id="2.7.13.3" evidence="2"/>
<feature type="transmembrane region" description="Helical" evidence="8">
    <location>
        <begin position="302"/>
        <end position="326"/>
    </location>
</feature>
<dbReference type="Proteomes" id="UP000254326">
    <property type="component" value="Unassembled WGS sequence"/>
</dbReference>
<dbReference type="Gene3D" id="3.30.565.10">
    <property type="entry name" value="Histidine kinase-like ATPase, C-terminal domain"/>
    <property type="match status" value="1"/>
</dbReference>
<feature type="transmembrane region" description="Helical" evidence="8">
    <location>
        <begin position="16"/>
        <end position="41"/>
    </location>
</feature>
<name>A0A370U7A7_9GAMM</name>
<dbReference type="EMBL" id="QKRA01000006">
    <property type="protein sequence ID" value="RDL43667.1"/>
    <property type="molecule type" value="Genomic_DNA"/>
</dbReference>
<dbReference type="PANTHER" id="PTHR43047">
    <property type="entry name" value="TWO-COMPONENT HISTIDINE PROTEIN KINASE"/>
    <property type="match status" value="1"/>
</dbReference>
<accession>A0A370U7A7</accession>
<dbReference type="SUPFAM" id="SSF55874">
    <property type="entry name" value="ATPase domain of HSP90 chaperone/DNA topoisomerase II/histidine kinase"/>
    <property type="match status" value="1"/>
</dbReference>
<dbReference type="SUPFAM" id="SSF47384">
    <property type="entry name" value="Homodimeric domain of signal transducing histidine kinase"/>
    <property type="match status" value="1"/>
</dbReference>
<keyword evidence="5" id="KW-0418">Kinase</keyword>
<dbReference type="Pfam" id="PF00072">
    <property type="entry name" value="Response_reg"/>
    <property type="match status" value="2"/>
</dbReference>
<feature type="domain" description="Response regulatory" evidence="10">
    <location>
        <begin position="742"/>
        <end position="857"/>
    </location>
</feature>
<evidence type="ECO:0000256" key="4">
    <source>
        <dbReference type="ARBA" id="ARBA00022679"/>
    </source>
</evidence>
<dbReference type="AlphaFoldDB" id="A0A370U7A7"/>
<dbReference type="FunFam" id="3.30.565.10:FF:000010">
    <property type="entry name" value="Sensor histidine kinase RcsC"/>
    <property type="match status" value="1"/>
</dbReference>
<dbReference type="InterPro" id="IPR011006">
    <property type="entry name" value="CheY-like_superfamily"/>
</dbReference>
<dbReference type="CDD" id="cd16922">
    <property type="entry name" value="HATPase_EvgS-ArcB-TorS-like"/>
    <property type="match status" value="1"/>
</dbReference>
<dbReference type="CDD" id="cd00082">
    <property type="entry name" value="HisKA"/>
    <property type="match status" value="1"/>
</dbReference>
<reference evidence="11 12" key="1">
    <citation type="submission" date="2018-06" db="EMBL/GenBank/DDBJ databases">
        <title>Marinomonas sp. YLB-05 draft genome sequence.</title>
        <authorList>
            <person name="Yu L."/>
            <person name="Tang X."/>
        </authorList>
    </citation>
    <scope>NUCLEOTIDE SEQUENCE [LARGE SCALE GENOMIC DNA]</scope>
    <source>
        <strain evidence="11 12">YLB-05</strain>
    </source>
</reference>
<feature type="modified residue" description="4-aspartylphosphate" evidence="7">
    <location>
        <position position="791"/>
    </location>
</feature>
<keyword evidence="4" id="KW-0808">Transferase</keyword>
<keyword evidence="12" id="KW-1185">Reference proteome</keyword>
<evidence type="ECO:0000313" key="12">
    <source>
        <dbReference type="Proteomes" id="UP000254326"/>
    </source>
</evidence>
<evidence type="ECO:0000256" key="1">
    <source>
        <dbReference type="ARBA" id="ARBA00000085"/>
    </source>
</evidence>
<dbReference type="Pfam" id="PF00512">
    <property type="entry name" value="HisKA"/>
    <property type="match status" value="1"/>
</dbReference>
<organism evidence="11 12">
    <name type="scientific">Marinomonas piezotolerans</name>
    <dbReference type="NCBI Taxonomy" id="2213058"/>
    <lineage>
        <taxon>Bacteria</taxon>
        <taxon>Pseudomonadati</taxon>
        <taxon>Pseudomonadota</taxon>
        <taxon>Gammaproteobacteria</taxon>
        <taxon>Oceanospirillales</taxon>
        <taxon>Oceanospirillaceae</taxon>
        <taxon>Marinomonas</taxon>
    </lineage>
</organism>
<keyword evidence="3 7" id="KW-0597">Phosphoprotein</keyword>
<dbReference type="InterPro" id="IPR036097">
    <property type="entry name" value="HisK_dim/P_sf"/>
</dbReference>
<dbReference type="SMART" id="SM00387">
    <property type="entry name" value="HATPase_c"/>
    <property type="match status" value="1"/>
</dbReference>
<keyword evidence="8" id="KW-1133">Transmembrane helix</keyword>
<evidence type="ECO:0000256" key="2">
    <source>
        <dbReference type="ARBA" id="ARBA00012438"/>
    </source>
</evidence>
<dbReference type="SUPFAM" id="SSF52172">
    <property type="entry name" value="CheY-like"/>
    <property type="match status" value="2"/>
</dbReference>
<dbReference type="OrthoDB" id="8573350at2"/>
<proteinExistence type="predicted"/>